<name>A0A1V3NC78_9GAMM</name>
<comment type="caution">
    <text evidence="7">The sequence shown here is derived from an EMBL/GenBank/DDBJ whole genome shotgun (WGS) entry which is preliminary data.</text>
</comment>
<reference evidence="7 8" key="1">
    <citation type="submission" date="2017-02" db="EMBL/GenBank/DDBJ databases">
        <title>Genomic diversity within the haloalkaliphilic genus Thioalkalivibrio.</title>
        <authorList>
            <person name="Ahn A.-C."/>
            <person name="Meier-Kolthoff J."/>
            <person name="Overmars L."/>
            <person name="Richter M."/>
            <person name="Woyke T."/>
            <person name="Sorokin D.Y."/>
            <person name="Muyzer G."/>
        </authorList>
    </citation>
    <scope>NUCLEOTIDE SEQUENCE [LARGE SCALE GENOMIC DNA]</scope>
    <source>
        <strain evidence="7 8">ALJD</strain>
    </source>
</reference>
<dbReference type="PANTHER" id="PTHR30086:SF20">
    <property type="entry name" value="ARGININE EXPORTER PROTEIN ARGO-RELATED"/>
    <property type="match status" value="1"/>
</dbReference>
<accession>A0A1V3NC78</accession>
<dbReference type="Pfam" id="PF01810">
    <property type="entry name" value="LysE"/>
    <property type="match status" value="1"/>
</dbReference>
<dbReference type="EMBL" id="MVBK01000099">
    <property type="protein sequence ID" value="OOG22680.1"/>
    <property type="molecule type" value="Genomic_DNA"/>
</dbReference>
<dbReference type="InterPro" id="IPR001123">
    <property type="entry name" value="LeuE-type"/>
</dbReference>
<feature type="transmembrane region" description="Helical" evidence="6">
    <location>
        <begin position="111"/>
        <end position="132"/>
    </location>
</feature>
<dbReference type="AlphaFoldDB" id="A0A1V3NC78"/>
<feature type="transmembrane region" description="Helical" evidence="6">
    <location>
        <begin position="43"/>
        <end position="66"/>
    </location>
</feature>
<gene>
    <name evidence="7" type="ORF">B1C78_14495</name>
</gene>
<keyword evidence="8" id="KW-1185">Reference proteome</keyword>
<dbReference type="Proteomes" id="UP000189462">
    <property type="component" value="Unassembled WGS sequence"/>
</dbReference>
<dbReference type="GO" id="GO:0015171">
    <property type="term" value="F:amino acid transmembrane transporter activity"/>
    <property type="evidence" value="ECO:0007669"/>
    <property type="project" value="TreeGrafter"/>
</dbReference>
<evidence type="ECO:0000256" key="3">
    <source>
        <dbReference type="ARBA" id="ARBA00022692"/>
    </source>
</evidence>
<keyword evidence="2" id="KW-1003">Cell membrane</keyword>
<feature type="transmembrane region" description="Helical" evidence="6">
    <location>
        <begin position="175"/>
        <end position="196"/>
    </location>
</feature>
<evidence type="ECO:0000313" key="8">
    <source>
        <dbReference type="Proteomes" id="UP000189462"/>
    </source>
</evidence>
<evidence type="ECO:0000313" key="7">
    <source>
        <dbReference type="EMBL" id="OOG22680.1"/>
    </source>
</evidence>
<feature type="transmembrane region" description="Helical" evidence="6">
    <location>
        <begin position="144"/>
        <end position="163"/>
    </location>
</feature>
<keyword evidence="3 6" id="KW-0812">Transmembrane</keyword>
<keyword evidence="5 6" id="KW-0472">Membrane</keyword>
<evidence type="ECO:0000256" key="1">
    <source>
        <dbReference type="ARBA" id="ARBA00004651"/>
    </source>
</evidence>
<dbReference type="PANTHER" id="PTHR30086">
    <property type="entry name" value="ARGININE EXPORTER PROTEIN ARGO"/>
    <property type="match status" value="1"/>
</dbReference>
<evidence type="ECO:0000256" key="5">
    <source>
        <dbReference type="ARBA" id="ARBA00023136"/>
    </source>
</evidence>
<sequence length="197" mass="21545">MSLDILVALTAYALVMTITPGPNNILLFASGLAFGLRRTVWHMAGILLGVLLQIGLVGVGLGVLLTREPAVQVVLKLVGSIYMLWLTRKLWGTREWQTMETARPIRFHEAAVFQFVNPKAWLMATTVIAAFVPPGEHYAERVLIAGLVFTAVALPCICLWAGSGGALRVWIQDPVVLWKVNRAMAVLAAATVILFWL</sequence>
<dbReference type="STRING" id="108003.B1C78_14495"/>
<dbReference type="GO" id="GO:0033228">
    <property type="term" value="P:cysteine export across plasma membrane"/>
    <property type="evidence" value="ECO:0007669"/>
    <property type="project" value="TreeGrafter"/>
</dbReference>
<evidence type="ECO:0000256" key="4">
    <source>
        <dbReference type="ARBA" id="ARBA00022989"/>
    </source>
</evidence>
<feature type="transmembrane region" description="Helical" evidence="6">
    <location>
        <begin position="73"/>
        <end position="91"/>
    </location>
</feature>
<evidence type="ECO:0000256" key="6">
    <source>
        <dbReference type="SAM" id="Phobius"/>
    </source>
</evidence>
<dbReference type="GO" id="GO:0005886">
    <property type="term" value="C:plasma membrane"/>
    <property type="evidence" value="ECO:0007669"/>
    <property type="project" value="UniProtKB-SubCell"/>
</dbReference>
<proteinExistence type="predicted"/>
<protein>
    <submittedName>
        <fullName evidence="7">Lysine transporter LysE</fullName>
    </submittedName>
</protein>
<organism evidence="7 8">
    <name type="scientific">Thioalkalivibrio denitrificans</name>
    <dbReference type="NCBI Taxonomy" id="108003"/>
    <lineage>
        <taxon>Bacteria</taxon>
        <taxon>Pseudomonadati</taxon>
        <taxon>Pseudomonadota</taxon>
        <taxon>Gammaproteobacteria</taxon>
        <taxon>Chromatiales</taxon>
        <taxon>Ectothiorhodospiraceae</taxon>
        <taxon>Thioalkalivibrio</taxon>
    </lineage>
</organism>
<evidence type="ECO:0000256" key="2">
    <source>
        <dbReference type="ARBA" id="ARBA00022475"/>
    </source>
</evidence>
<comment type="subcellular location">
    <subcellularLocation>
        <location evidence="1">Cell membrane</location>
        <topology evidence="1">Multi-pass membrane protein</topology>
    </subcellularLocation>
</comment>
<keyword evidence="4 6" id="KW-1133">Transmembrane helix</keyword>